<evidence type="ECO:0000313" key="5">
    <source>
        <dbReference type="EMBL" id="KAI6647969.1"/>
    </source>
</evidence>
<dbReference type="Proteomes" id="UP001165289">
    <property type="component" value="Unassembled WGS sequence"/>
</dbReference>
<feature type="domain" description="3CxxC-type" evidence="4">
    <location>
        <begin position="51"/>
        <end position="117"/>
    </location>
</feature>
<proteinExistence type="predicted"/>
<organism evidence="5 6">
    <name type="scientific">Oopsacas minuta</name>
    <dbReference type="NCBI Taxonomy" id="111878"/>
    <lineage>
        <taxon>Eukaryota</taxon>
        <taxon>Metazoa</taxon>
        <taxon>Porifera</taxon>
        <taxon>Hexactinellida</taxon>
        <taxon>Hexasterophora</taxon>
        <taxon>Lyssacinosida</taxon>
        <taxon>Leucopsacidae</taxon>
        <taxon>Oopsacas</taxon>
    </lineage>
</organism>
<evidence type="ECO:0000256" key="3">
    <source>
        <dbReference type="ARBA" id="ARBA00022833"/>
    </source>
</evidence>
<accession>A0AAV7JGN6</accession>
<dbReference type="EMBL" id="JAKMXF010000334">
    <property type="protein sequence ID" value="KAI6647969.1"/>
    <property type="molecule type" value="Genomic_DNA"/>
</dbReference>
<gene>
    <name evidence="5" type="ORF">LOD99_8297</name>
</gene>
<name>A0AAV7JGN6_9METZ</name>
<evidence type="ECO:0000256" key="2">
    <source>
        <dbReference type="ARBA" id="ARBA00022771"/>
    </source>
</evidence>
<dbReference type="SMART" id="SM01328">
    <property type="entry name" value="zf-3CxxC"/>
    <property type="match status" value="1"/>
</dbReference>
<dbReference type="Pfam" id="PF17180">
    <property type="entry name" value="Zn_ribbon_3CxxC_2"/>
    <property type="match status" value="1"/>
</dbReference>
<evidence type="ECO:0000313" key="6">
    <source>
        <dbReference type="Proteomes" id="UP001165289"/>
    </source>
</evidence>
<dbReference type="GO" id="GO:0008270">
    <property type="term" value="F:zinc ion binding"/>
    <property type="evidence" value="ECO:0007669"/>
    <property type="project" value="UniProtKB-KW"/>
</dbReference>
<protein>
    <recommendedName>
        <fullName evidence="4">3CxxC-type domain-containing protein</fullName>
    </recommendedName>
</protein>
<keyword evidence="1" id="KW-0479">Metal-binding</keyword>
<dbReference type="AlphaFoldDB" id="A0AAV7JGN6"/>
<evidence type="ECO:0000259" key="4">
    <source>
        <dbReference type="SMART" id="SM01328"/>
    </source>
</evidence>
<reference evidence="5 6" key="1">
    <citation type="journal article" date="2023" name="BMC Biol.">
        <title>The compact genome of the sponge Oopsacas minuta (Hexactinellida) is lacking key metazoan core genes.</title>
        <authorList>
            <person name="Santini S."/>
            <person name="Schenkelaars Q."/>
            <person name="Jourda C."/>
            <person name="Duchesne M."/>
            <person name="Belahbib H."/>
            <person name="Rocher C."/>
            <person name="Selva M."/>
            <person name="Riesgo A."/>
            <person name="Vervoort M."/>
            <person name="Leys S.P."/>
            <person name="Kodjabachian L."/>
            <person name="Le Bivic A."/>
            <person name="Borchiellini C."/>
            <person name="Claverie J.M."/>
            <person name="Renard E."/>
        </authorList>
    </citation>
    <scope>NUCLEOTIDE SEQUENCE [LARGE SCALE GENOMIC DNA]</scope>
    <source>
        <strain evidence="5">SPO-2</strain>
    </source>
</reference>
<comment type="caution">
    <text evidence="5">The sequence shown here is derived from an EMBL/GenBank/DDBJ whole genome shotgun (WGS) entry which is preliminary data.</text>
</comment>
<dbReference type="InterPro" id="IPR033446">
    <property type="entry name" value="ZCCHC24_Znf-3CxxC"/>
</dbReference>
<keyword evidence="2" id="KW-0863">Zinc-finger</keyword>
<keyword evidence="6" id="KW-1185">Reference proteome</keyword>
<evidence type="ECO:0000256" key="1">
    <source>
        <dbReference type="ARBA" id="ARBA00022723"/>
    </source>
</evidence>
<keyword evidence="3" id="KW-0862">Zinc</keyword>
<sequence length="221" mass="26072">MASRLSGRSRKKSESAEHELIPIYYRLPGGVEIVSGYLEKRRLKKGTQSKRFFGHYQCENCSSRWTSGYAWQGYQLECKKCHFFEWPTKVFHLENVSDDHEMKTPHLTDLCEKCQKDGVHCLTGHMLNHNVHIIPEFDGTRLKENNKYMIHFGKQLGLDKYDIVIEPQFIQNLFDNLWDSLSRECKSEFKEALKIASIKWKQKNRVDISDKCMDVLRQTTY</sequence>
<dbReference type="InterPro" id="IPR027377">
    <property type="entry name" value="ZAR1/RTP1-5-like_Znf-3CxxC"/>
</dbReference>